<dbReference type="EMBL" id="LCAG01000026">
    <property type="protein sequence ID" value="KKR85928.1"/>
    <property type="molecule type" value="Genomic_DNA"/>
</dbReference>
<dbReference type="PANTHER" id="PTHR35788:SF1">
    <property type="entry name" value="EXPORTED PROTEIN"/>
    <property type="match status" value="1"/>
</dbReference>
<feature type="domain" description="YoaR-like putative peptidoglycan binding" evidence="2">
    <location>
        <begin position="277"/>
        <end position="347"/>
    </location>
</feature>
<evidence type="ECO:0000313" key="4">
    <source>
        <dbReference type="Proteomes" id="UP000034854"/>
    </source>
</evidence>
<protein>
    <submittedName>
        <fullName evidence="3">VanW family protein</fullName>
    </submittedName>
</protein>
<evidence type="ECO:0000259" key="2">
    <source>
        <dbReference type="Pfam" id="PF12229"/>
    </source>
</evidence>
<organism evidence="3 4">
    <name type="scientific">Candidatus Curtissbacteria bacterium GW2011_GWA1_41_11</name>
    <dbReference type="NCBI Taxonomy" id="1618409"/>
    <lineage>
        <taxon>Bacteria</taxon>
        <taxon>Candidatus Curtissiibacteriota</taxon>
    </lineage>
</organism>
<reference evidence="3 4" key="1">
    <citation type="journal article" date="2015" name="Nature">
        <title>rRNA introns, odd ribosomes, and small enigmatic genomes across a large radiation of phyla.</title>
        <authorList>
            <person name="Brown C.T."/>
            <person name="Hug L.A."/>
            <person name="Thomas B.C."/>
            <person name="Sharon I."/>
            <person name="Castelle C.J."/>
            <person name="Singh A."/>
            <person name="Wilkins M.J."/>
            <person name="Williams K.H."/>
            <person name="Banfield J.F."/>
        </authorList>
    </citation>
    <scope>NUCLEOTIDE SEQUENCE [LARGE SCALE GENOMIC DNA]</scope>
</reference>
<dbReference type="InterPro" id="IPR052913">
    <property type="entry name" value="Glycopeptide_resist_protein"/>
</dbReference>
<dbReference type="PATRIC" id="fig|1618409.3.peg.886"/>
<evidence type="ECO:0000313" key="3">
    <source>
        <dbReference type="EMBL" id="KKR85928.1"/>
    </source>
</evidence>
<dbReference type="Pfam" id="PF04294">
    <property type="entry name" value="VanW"/>
    <property type="match status" value="1"/>
</dbReference>
<dbReference type="PANTHER" id="PTHR35788">
    <property type="entry name" value="EXPORTED PROTEIN-RELATED"/>
    <property type="match status" value="1"/>
</dbReference>
<dbReference type="AlphaFoldDB" id="A0A0G0UA95"/>
<dbReference type="Pfam" id="PF12229">
    <property type="entry name" value="PG_binding_4"/>
    <property type="match status" value="2"/>
</dbReference>
<keyword evidence="1" id="KW-0812">Transmembrane</keyword>
<evidence type="ECO:0000256" key="1">
    <source>
        <dbReference type="SAM" id="Phobius"/>
    </source>
</evidence>
<dbReference type="InterPro" id="IPR007391">
    <property type="entry name" value="Vancomycin_resist_VanW"/>
</dbReference>
<proteinExistence type="predicted"/>
<gene>
    <name evidence="3" type="ORF">UU34_C0026G0008</name>
</gene>
<feature type="non-terminal residue" evidence="3">
    <location>
        <position position="467"/>
    </location>
</feature>
<dbReference type="Proteomes" id="UP000034854">
    <property type="component" value="Unassembled WGS sequence"/>
</dbReference>
<keyword evidence="1" id="KW-1133">Transmembrane helix</keyword>
<feature type="domain" description="YoaR-like putative peptidoglycan binding" evidence="2">
    <location>
        <begin position="82"/>
        <end position="190"/>
    </location>
</feature>
<accession>A0A0G0UA95</accession>
<feature type="transmembrane region" description="Helical" evidence="1">
    <location>
        <begin position="12"/>
        <end position="34"/>
    </location>
</feature>
<sequence length="467" mass="51496">MKRKKSELNKALGIFTITFFSLSMIFLVYAVLFASKALPNTYFTNFNVAGRNIEQISKVVDNRIESFETEKITILAGNAKIELLPHELGIDFDNEISKQNIFDLFIADNPLEDYGNRMTALFFKKKIKPSYKVDYSKLSNLLDEKFADIEKKASDATISFGTGEVEILKEKNGVVVDRTKLVSDLVSRLDNFSNAPIIATYIEDKPKIKNENAKAAFEKVKTLNNQNIILSYGFDTWTITGETLADLLKFYARGQIDNNLVSVHLSSTPLIINDVNFKGKEQPALEVQLDNEKLALFIEEIAIVVDKPTVDATLELDGVKVSKFTPAQDGQALDKTLTKDLILNVVSVDNLDSREEVAIKLPVNVTKARIANEEINSLGIRELVASGNSYFAGSIPNRVFNIGLGASLINGTLVPPGEVFSFNSIVGPVSAEQGFKQAYVINKGRTVLDDGGGICQVSTTVFRAALN</sequence>
<name>A0A0G0UA95_9BACT</name>
<keyword evidence="1" id="KW-0472">Membrane</keyword>
<dbReference type="InterPro" id="IPR022029">
    <property type="entry name" value="YoaR-like_PG-bd"/>
</dbReference>
<comment type="caution">
    <text evidence="3">The sequence shown here is derived from an EMBL/GenBank/DDBJ whole genome shotgun (WGS) entry which is preliminary data.</text>
</comment>